<name>A0A024TLS2_9STRA</name>
<accession>A0A024TLS2</accession>
<evidence type="ECO:0000313" key="4">
    <source>
        <dbReference type="EMBL" id="ETV94968.1"/>
    </source>
</evidence>
<dbReference type="GeneID" id="20088659"/>
<evidence type="ECO:0000259" key="3">
    <source>
        <dbReference type="Pfam" id="PF13359"/>
    </source>
</evidence>
<dbReference type="GO" id="GO:0046872">
    <property type="term" value="F:metal ion binding"/>
    <property type="evidence" value="ECO:0007669"/>
    <property type="project" value="UniProtKB-KW"/>
</dbReference>
<evidence type="ECO:0000256" key="2">
    <source>
        <dbReference type="ARBA" id="ARBA00022723"/>
    </source>
</evidence>
<gene>
    <name evidence="4" type="ORF">H310_11609</name>
</gene>
<evidence type="ECO:0000256" key="1">
    <source>
        <dbReference type="ARBA" id="ARBA00001968"/>
    </source>
</evidence>
<sequence length="130" mass="14725">MNFAKMIHPFLLRRFVTSPNDKYSMALLATSGHQFSNFTYARYATDVNFQETCIPAGIYNEKKMNFSGKHYHYGHKVEVSVLPNGMAINCTRHIKGSVSDKAIFDGNLEFHVSALSEEDIRACLQDKAEV</sequence>
<dbReference type="OrthoDB" id="167352at2759"/>
<keyword evidence="2" id="KW-0479">Metal-binding</keyword>
<dbReference type="InterPro" id="IPR027806">
    <property type="entry name" value="HARBI1_dom"/>
</dbReference>
<dbReference type="VEuPathDB" id="FungiDB:H310_11609"/>
<dbReference type="AlphaFoldDB" id="A0A024TLS2"/>
<proteinExistence type="predicted"/>
<comment type="cofactor">
    <cofactor evidence="1">
        <name>a divalent metal cation</name>
        <dbReference type="ChEBI" id="CHEBI:60240"/>
    </cofactor>
</comment>
<feature type="domain" description="DDE Tnp4" evidence="3">
    <location>
        <begin position="60"/>
        <end position="105"/>
    </location>
</feature>
<dbReference type="EMBL" id="KI913983">
    <property type="protein sequence ID" value="ETV94968.1"/>
    <property type="molecule type" value="Genomic_DNA"/>
</dbReference>
<organism evidence="4">
    <name type="scientific">Aphanomyces invadans</name>
    <dbReference type="NCBI Taxonomy" id="157072"/>
    <lineage>
        <taxon>Eukaryota</taxon>
        <taxon>Sar</taxon>
        <taxon>Stramenopiles</taxon>
        <taxon>Oomycota</taxon>
        <taxon>Saprolegniomycetes</taxon>
        <taxon>Saprolegniales</taxon>
        <taxon>Verrucalvaceae</taxon>
        <taxon>Aphanomyces</taxon>
    </lineage>
</organism>
<protein>
    <recommendedName>
        <fullName evidence="3">DDE Tnp4 domain-containing protein</fullName>
    </recommendedName>
</protein>
<dbReference type="Pfam" id="PF13359">
    <property type="entry name" value="DDE_Tnp_4"/>
    <property type="match status" value="1"/>
</dbReference>
<reference evidence="4" key="1">
    <citation type="submission" date="2013-12" db="EMBL/GenBank/DDBJ databases">
        <title>The Genome Sequence of Aphanomyces invadans NJM9701.</title>
        <authorList>
            <consortium name="The Broad Institute Genomics Platform"/>
            <person name="Russ C."/>
            <person name="Tyler B."/>
            <person name="van West P."/>
            <person name="Dieguez-Uribeondo J."/>
            <person name="Young S.K."/>
            <person name="Zeng Q."/>
            <person name="Gargeya S."/>
            <person name="Fitzgerald M."/>
            <person name="Abouelleil A."/>
            <person name="Alvarado L."/>
            <person name="Chapman S.B."/>
            <person name="Gainer-Dewar J."/>
            <person name="Goldberg J."/>
            <person name="Griggs A."/>
            <person name="Gujja S."/>
            <person name="Hansen M."/>
            <person name="Howarth C."/>
            <person name="Imamovic A."/>
            <person name="Ireland A."/>
            <person name="Larimer J."/>
            <person name="McCowan C."/>
            <person name="Murphy C."/>
            <person name="Pearson M."/>
            <person name="Poon T.W."/>
            <person name="Priest M."/>
            <person name="Roberts A."/>
            <person name="Saif S."/>
            <person name="Shea T."/>
            <person name="Sykes S."/>
            <person name="Wortman J."/>
            <person name="Nusbaum C."/>
            <person name="Birren B."/>
        </authorList>
    </citation>
    <scope>NUCLEOTIDE SEQUENCE [LARGE SCALE GENOMIC DNA]</scope>
    <source>
        <strain evidence="4">NJM9701</strain>
    </source>
</reference>
<dbReference type="RefSeq" id="XP_008876559.1">
    <property type="nucleotide sequence ID" value="XM_008878337.1"/>
</dbReference>